<dbReference type="PANTHER" id="PTHR12100:SF0">
    <property type="entry name" value="EXOCYST COMPLEX COMPONENT 5"/>
    <property type="match status" value="1"/>
</dbReference>
<evidence type="ECO:0000256" key="5">
    <source>
        <dbReference type="SAM" id="MobiDB-lite"/>
    </source>
</evidence>
<evidence type="ECO:0000256" key="2">
    <source>
        <dbReference type="ARBA" id="ARBA00022448"/>
    </source>
</evidence>
<reference evidence="8" key="2">
    <citation type="submission" date="2024-02" db="EMBL/GenBank/DDBJ databases">
        <title>Comparative genomics of Cryptococcus and Kwoniella reveals pathogenesis evolution and contrasting modes of karyotype evolution via chromosome fusion or intercentromeric recombination.</title>
        <authorList>
            <person name="Coelho M.A."/>
            <person name="David-Palma M."/>
            <person name="Shea T."/>
            <person name="Bowers K."/>
            <person name="McGinley-Smith S."/>
            <person name="Mohammad A.W."/>
            <person name="Gnirke A."/>
            <person name="Yurkov A.M."/>
            <person name="Nowrousian M."/>
            <person name="Sun S."/>
            <person name="Cuomo C.A."/>
            <person name="Heitman J."/>
        </authorList>
    </citation>
    <scope>NUCLEOTIDE SEQUENCE</scope>
    <source>
        <strain evidence="8">CBS 10737</strain>
    </source>
</reference>
<evidence type="ECO:0000256" key="1">
    <source>
        <dbReference type="ARBA" id="ARBA00006572"/>
    </source>
</evidence>
<sequence length="1089" mass="118919">MSASPAPSGGTMSVPGTPPRRPAKRDPSSLALSSIANNASASTSTSISANRNSGENGSIPSGTVRADIKPRDPIIERALQLSTFESNYSTEDFIGTLSEKLISESKVDPGPFNPKPFLQTFSPALDSLLSLRQQVAERTKKMETDVRRAEREYGRRLRELDGGFEAIGNSFENLESKITDVGRTAVRMGEQLDTLHQTRSTAQSTSLLLSYYLSLAHQTSISSPDGTSSTPLEVLFATRTSREGRSRLAVILRRLMAVSKDVADNATALLNETEQAQTPKEPNGNTGTSTTASDAPVSAKAIGKRKMEKEKAERVRDEIERYCEKFEKEVLRLFDRSYRKGDPRMMAHCAKTLQDFNGGASCVQIYVNQHDFFISKDRLLEEAVRLDSAVDGEKPVDLWTTIGDPDAPPPITEPGMEALLKEIRVTVSQEAQIVKAVFPNPSAVFQVFLQRVFAQVIQQHLESLLTRASTTSTLAVLRILHLTHSICSSLVEDLKTYDLTLGAETAGLSKAPTTASGPLATMLDHALEEMFIPWLEGSRYLESESKNLVELYAGLLSRFTRYHETVLKAKPNSILDKVVNQLQTSSSAATSSSTAQTAAAAISKYANLFTSKTGGTSTPIPGQQVKPYGTNAAHLGVQGGGGTKSAMLTNGTQTPVAAEPRPGLPRQDTVLKGELINKGLEDKVWLTDGVLTIEMAERMLKWHAEAVGRAVELSASGDIGKNALSLSKVLSEAIGRSFVETALDSALARLDNQETRSAEPDLQPLTVIKPSDQICHLWQRYTSTALLPLSGTVMSIRREMNTINSHNVVRMEGKINSVIQKALDGIVSYLSYLLTKQKKNDYKPKNDELSFARTNTEPCELCTDFLVTIRDTVNEALSGKNAEAFLTEVGVAFHSLLLDHYKKFPVNPTGGLMLTKDLASYQETMSSYGIQAVNDRFDMLRQLGNSFIVQPNVLKSYMTESHLGRIELRLLKPYLTQRSDYSQFSKLLQLDDSTAGNEDHPSSSSPLSISSTISSTMLNRSHSRASGLGKAGSRLSTMSMSGVAGAGMGKLKEMLKEFDTMTPEESANARKLHNSQRGGYQPMFYMGLH</sequence>
<keyword evidence="4" id="KW-0175">Coiled coil</keyword>
<dbReference type="InterPro" id="IPR009976">
    <property type="entry name" value="Sec10-like"/>
</dbReference>
<feature type="domain" description="Exocyst complex component Sec10 N-terminal" evidence="7">
    <location>
        <begin position="114"/>
        <end position="217"/>
    </location>
</feature>
<keyword evidence="9" id="KW-1185">Reference proteome</keyword>
<dbReference type="GO" id="GO:0000145">
    <property type="term" value="C:exocyst"/>
    <property type="evidence" value="ECO:0007669"/>
    <property type="project" value="TreeGrafter"/>
</dbReference>
<comment type="similarity">
    <text evidence="1">Belongs to the SEC10 family.</text>
</comment>
<feature type="region of interest" description="Disordered" evidence="5">
    <location>
        <begin position="1"/>
        <end position="68"/>
    </location>
</feature>
<evidence type="ECO:0008006" key="10">
    <source>
        <dbReference type="Google" id="ProtNLM"/>
    </source>
</evidence>
<gene>
    <name evidence="8" type="ORF">I206_101715</name>
</gene>
<dbReference type="AlphaFoldDB" id="A0AAJ8L298"/>
<dbReference type="PANTHER" id="PTHR12100">
    <property type="entry name" value="SEC10"/>
    <property type="match status" value="1"/>
</dbReference>
<feature type="compositionally biased region" description="Low complexity" evidence="5">
    <location>
        <begin position="28"/>
        <end position="49"/>
    </location>
</feature>
<feature type="compositionally biased region" description="Polar residues" evidence="5">
    <location>
        <begin position="271"/>
        <end position="293"/>
    </location>
</feature>
<dbReference type="InterPro" id="IPR048625">
    <property type="entry name" value="Sec10_N"/>
</dbReference>
<evidence type="ECO:0000256" key="3">
    <source>
        <dbReference type="ARBA" id="ARBA00022483"/>
    </source>
</evidence>
<dbReference type="Pfam" id="PF20667">
    <property type="entry name" value="Sec10_N"/>
    <property type="match status" value="1"/>
</dbReference>
<reference evidence="8" key="1">
    <citation type="submission" date="2013-07" db="EMBL/GenBank/DDBJ databases">
        <authorList>
            <consortium name="The Broad Institute Genome Sequencing Platform"/>
            <person name="Cuomo C."/>
            <person name="Litvintseva A."/>
            <person name="Chen Y."/>
            <person name="Heitman J."/>
            <person name="Sun S."/>
            <person name="Springer D."/>
            <person name="Dromer F."/>
            <person name="Young S.K."/>
            <person name="Zeng Q."/>
            <person name="Gargeya S."/>
            <person name="Fitzgerald M."/>
            <person name="Abouelleil A."/>
            <person name="Alvarado L."/>
            <person name="Berlin A.M."/>
            <person name="Chapman S.B."/>
            <person name="Dewar J."/>
            <person name="Goldberg J."/>
            <person name="Griggs A."/>
            <person name="Gujja S."/>
            <person name="Hansen M."/>
            <person name="Howarth C."/>
            <person name="Imamovic A."/>
            <person name="Larimer J."/>
            <person name="McCowan C."/>
            <person name="Murphy C."/>
            <person name="Pearson M."/>
            <person name="Priest M."/>
            <person name="Roberts A."/>
            <person name="Saif S."/>
            <person name="Shea T."/>
            <person name="Sykes S."/>
            <person name="Wortman J."/>
            <person name="Nusbaum C."/>
            <person name="Birren B."/>
        </authorList>
    </citation>
    <scope>NUCLEOTIDE SEQUENCE</scope>
    <source>
        <strain evidence="8">CBS 10737</strain>
    </source>
</reference>
<dbReference type="GO" id="GO:0006887">
    <property type="term" value="P:exocytosis"/>
    <property type="evidence" value="ECO:0007669"/>
    <property type="project" value="UniProtKB-KW"/>
</dbReference>
<dbReference type="EMBL" id="CP144520">
    <property type="protein sequence ID" value="WWC67802.1"/>
    <property type="molecule type" value="Genomic_DNA"/>
</dbReference>
<proteinExistence type="inferred from homology"/>
<dbReference type="GO" id="GO:0006893">
    <property type="term" value="P:Golgi to plasma membrane transport"/>
    <property type="evidence" value="ECO:0007669"/>
    <property type="project" value="TreeGrafter"/>
</dbReference>
<evidence type="ECO:0000313" key="8">
    <source>
        <dbReference type="EMBL" id="WWC67802.1"/>
    </source>
</evidence>
<dbReference type="Pfam" id="PF07393">
    <property type="entry name" value="Sec10_HB"/>
    <property type="match status" value="1"/>
</dbReference>
<keyword evidence="3" id="KW-0268">Exocytosis</keyword>
<feature type="region of interest" description="Disordered" evidence="5">
    <location>
        <begin position="992"/>
        <end position="1033"/>
    </location>
</feature>
<dbReference type="GeneID" id="30174687"/>
<evidence type="ECO:0000259" key="6">
    <source>
        <dbReference type="Pfam" id="PF07393"/>
    </source>
</evidence>
<dbReference type="InterPro" id="IPR048627">
    <property type="entry name" value="Sec10_HB"/>
</dbReference>
<evidence type="ECO:0000313" key="9">
    <source>
        <dbReference type="Proteomes" id="UP000094020"/>
    </source>
</evidence>
<name>A0AAJ8L298_9TREE</name>
<accession>A0AAJ8L298</accession>
<feature type="compositionally biased region" description="Polar residues" evidence="5">
    <location>
        <begin position="50"/>
        <end position="61"/>
    </location>
</feature>
<organism evidence="8 9">
    <name type="scientific">Kwoniella pini CBS 10737</name>
    <dbReference type="NCBI Taxonomy" id="1296096"/>
    <lineage>
        <taxon>Eukaryota</taxon>
        <taxon>Fungi</taxon>
        <taxon>Dikarya</taxon>
        <taxon>Basidiomycota</taxon>
        <taxon>Agaricomycotina</taxon>
        <taxon>Tremellomycetes</taxon>
        <taxon>Tremellales</taxon>
        <taxon>Cryptococcaceae</taxon>
        <taxon>Kwoniella</taxon>
    </lineage>
</organism>
<evidence type="ECO:0000259" key="7">
    <source>
        <dbReference type="Pfam" id="PF20667"/>
    </source>
</evidence>
<dbReference type="RefSeq" id="XP_070058546.1">
    <property type="nucleotide sequence ID" value="XM_070202445.1"/>
</dbReference>
<feature type="domain" description="Exocyst complex component Sec10-like alpha-helical bundle" evidence="6">
    <location>
        <begin position="248"/>
        <end position="985"/>
    </location>
</feature>
<evidence type="ECO:0000256" key="4">
    <source>
        <dbReference type="ARBA" id="ARBA00023054"/>
    </source>
</evidence>
<dbReference type="Proteomes" id="UP000094020">
    <property type="component" value="Chromosome 2"/>
</dbReference>
<feature type="compositionally biased region" description="Low complexity" evidence="5">
    <location>
        <begin position="1002"/>
        <end position="1016"/>
    </location>
</feature>
<feature type="region of interest" description="Disordered" evidence="5">
    <location>
        <begin position="271"/>
        <end position="305"/>
    </location>
</feature>
<dbReference type="KEGG" id="kpin:30174687"/>
<protein>
    <recommendedName>
        <fullName evidence="10">Exocyst complex component Sec10</fullName>
    </recommendedName>
</protein>
<keyword evidence="2" id="KW-0813">Transport</keyword>